<gene>
    <name evidence="1" type="ORF">L3X38_000329</name>
</gene>
<reference evidence="1 2" key="1">
    <citation type="journal article" date="2022" name="G3 (Bethesda)">
        <title>Whole-genome sequence and methylome profiling of the almond [Prunus dulcis (Mill.) D.A. Webb] cultivar 'Nonpareil'.</title>
        <authorList>
            <person name="D'Amico-Willman K.M."/>
            <person name="Ouma W.Z."/>
            <person name="Meulia T."/>
            <person name="Sideli G.M."/>
            <person name="Gradziel T.M."/>
            <person name="Fresnedo-Ramirez J."/>
        </authorList>
    </citation>
    <scope>NUCLEOTIDE SEQUENCE [LARGE SCALE GENOMIC DNA]</scope>
    <source>
        <strain evidence="1">Clone GOH B32 T37-40</strain>
    </source>
</reference>
<keyword evidence="2" id="KW-1185">Reference proteome</keyword>
<dbReference type="EMBL" id="JAJFAZ020000014">
    <property type="protein sequence ID" value="KAI5311393.1"/>
    <property type="molecule type" value="Genomic_DNA"/>
</dbReference>
<proteinExistence type="predicted"/>
<name>A0AAD4YK21_PRUDU</name>
<dbReference type="Proteomes" id="UP001054821">
    <property type="component" value="Unassembled WGS sequence"/>
</dbReference>
<evidence type="ECO:0000313" key="2">
    <source>
        <dbReference type="Proteomes" id="UP001054821"/>
    </source>
</evidence>
<dbReference type="AlphaFoldDB" id="A0AAD4YK21"/>
<comment type="caution">
    <text evidence="1">The sequence shown here is derived from an EMBL/GenBank/DDBJ whole genome shotgun (WGS) entry which is preliminary data.</text>
</comment>
<organism evidence="1 2">
    <name type="scientific">Prunus dulcis</name>
    <name type="common">Almond</name>
    <name type="synonym">Amygdalus dulcis</name>
    <dbReference type="NCBI Taxonomy" id="3755"/>
    <lineage>
        <taxon>Eukaryota</taxon>
        <taxon>Viridiplantae</taxon>
        <taxon>Streptophyta</taxon>
        <taxon>Embryophyta</taxon>
        <taxon>Tracheophyta</taxon>
        <taxon>Spermatophyta</taxon>
        <taxon>Magnoliopsida</taxon>
        <taxon>eudicotyledons</taxon>
        <taxon>Gunneridae</taxon>
        <taxon>Pentapetalae</taxon>
        <taxon>rosids</taxon>
        <taxon>fabids</taxon>
        <taxon>Rosales</taxon>
        <taxon>Rosaceae</taxon>
        <taxon>Amygdaloideae</taxon>
        <taxon>Amygdaleae</taxon>
        <taxon>Prunus</taxon>
    </lineage>
</organism>
<sequence>MHDMIYAIGREFVRLESEKPWKYSKVWQHKDSFNILTKKNGTDTIECLVLDMHMNLKWSWCQKPKKENQSPKQGNP</sequence>
<evidence type="ECO:0000313" key="1">
    <source>
        <dbReference type="EMBL" id="KAI5311393.1"/>
    </source>
</evidence>
<protein>
    <submittedName>
        <fullName evidence="1">Uncharacterized protein</fullName>
    </submittedName>
</protein>
<accession>A0AAD4YK21</accession>